<reference evidence="2 3" key="1">
    <citation type="journal article" date="2021" name="BMC Biol.">
        <title>Horizontally acquired antibacterial genes associated with adaptive radiation of ladybird beetles.</title>
        <authorList>
            <person name="Li H.S."/>
            <person name="Tang X.F."/>
            <person name="Huang Y.H."/>
            <person name="Xu Z.Y."/>
            <person name="Chen M.L."/>
            <person name="Du X.Y."/>
            <person name="Qiu B.Y."/>
            <person name="Chen P.T."/>
            <person name="Zhang W."/>
            <person name="Slipinski A."/>
            <person name="Escalona H.E."/>
            <person name="Waterhouse R.M."/>
            <person name="Zwick A."/>
            <person name="Pang H."/>
        </authorList>
    </citation>
    <scope>NUCLEOTIDE SEQUENCE [LARGE SCALE GENOMIC DNA]</scope>
    <source>
        <strain evidence="2">SYSU2018</strain>
    </source>
</reference>
<dbReference type="Proteomes" id="UP001516400">
    <property type="component" value="Unassembled WGS sequence"/>
</dbReference>
<evidence type="ECO:0000313" key="3">
    <source>
        <dbReference type="Proteomes" id="UP001516400"/>
    </source>
</evidence>
<keyword evidence="3" id="KW-1185">Reference proteome</keyword>
<dbReference type="InterPro" id="IPR028103">
    <property type="entry name" value="Spatacsin"/>
</dbReference>
<feature type="domain" description="Spatacsin C-terminal" evidence="1">
    <location>
        <begin position="212"/>
        <end position="530"/>
    </location>
</feature>
<gene>
    <name evidence="2" type="ORF">HHI36_001214</name>
</gene>
<protein>
    <recommendedName>
        <fullName evidence="1">Spatacsin C-terminal domain-containing protein</fullName>
    </recommendedName>
</protein>
<sequence>MFSCENSDVEILKLCYSLAEGLQMPYQLTAKERMLLNKVSNFKRYSSNRKALLSSRLSSLSSPSHSPSTSTPFLYAELPFESSCHDTISVIQTLSEKLTIGSEIATTILMTYRVSFNIQIPYHVVVSNPDDMNLLKNALELDCSNKLEVVHDFILIHNWNKNQISDLICEEIINHLNCHIKTKTDHPLMWDLNLNTDFNYILRLLHDDCSILGYKIFSYARALFKAYITSNTDMKISELAFIIEIIIRAHDCFSADCNMEGISAILNKCQTIVMHLVTFRSWKLIVRLLTSIARYSEMNYVFQILKENDQFEFLLMKGSRQDSALKIALLEYLRKYCPDNRDLYKMVALHFALFSEVALLWERDAKSVMKNLIGISKLEMQNNKINPDTEPYVIFTNTDGTRLCLSKAMENYTHATEFHLQGEKLTRAMHTAKQAELLAVQLSLFNGLPASATTVCILDLESSQIINLISSLLSFEQSLILVEAYNYSPDWASVLFSQCILQNNMTYLEHFLNHLPLTESITRDICRRFISNFNIINQQGTSNMKIILNKLPSVHAKYQIASESGFNDIVEDLITTGQLCYLKDTVWKRGYKNS</sequence>
<proteinExistence type="predicted"/>
<evidence type="ECO:0000259" key="1">
    <source>
        <dbReference type="Pfam" id="PF14649"/>
    </source>
</evidence>
<accession>A0ABD2P7B7</accession>
<name>A0ABD2P7B7_9CUCU</name>
<dbReference type="PANTHER" id="PTHR13650:SF0">
    <property type="entry name" value="SPATACSIN"/>
    <property type="match status" value="1"/>
</dbReference>
<comment type="caution">
    <text evidence="2">The sequence shown here is derived from an EMBL/GenBank/DDBJ whole genome shotgun (WGS) entry which is preliminary data.</text>
</comment>
<dbReference type="Pfam" id="PF14649">
    <property type="entry name" value="Spatacsin_C"/>
    <property type="match status" value="1"/>
</dbReference>
<organism evidence="2 3">
    <name type="scientific">Cryptolaemus montrouzieri</name>
    <dbReference type="NCBI Taxonomy" id="559131"/>
    <lineage>
        <taxon>Eukaryota</taxon>
        <taxon>Metazoa</taxon>
        <taxon>Ecdysozoa</taxon>
        <taxon>Arthropoda</taxon>
        <taxon>Hexapoda</taxon>
        <taxon>Insecta</taxon>
        <taxon>Pterygota</taxon>
        <taxon>Neoptera</taxon>
        <taxon>Endopterygota</taxon>
        <taxon>Coleoptera</taxon>
        <taxon>Polyphaga</taxon>
        <taxon>Cucujiformia</taxon>
        <taxon>Coccinelloidea</taxon>
        <taxon>Coccinellidae</taxon>
        <taxon>Scymninae</taxon>
        <taxon>Scymnini</taxon>
        <taxon>Cryptolaemus</taxon>
    </lineage>
</organism>
<dbReference type="PANTHER" id="PTHR13650">
    <property type="entry name" value="SPATACSIN"/>
    <property type="match status" value="1"/>
</dbReference>
<dbReference type="AlphaFoldDB" id="A0ABD2P7B7"/>
<dbReference type="InterPro" id="IPR028107">
    <property type="entry name" value="Spatacsin_C_dom"/>
</dbReference>
<evidence type="ECO:0000313" key="2">
    <source>
        <dbReference type="EMBL" id="KAL3286719.1"/>
    </source>
</evidence>
<dbReference type="EMBL" id="JABFTP020000185">
    <property type="protein sequence ID" value="KAL3286719.1"/>
    <property type="molecule type" value="Genomic_DNA"/>
</dbReference>